<dbReference type="FunFam" id="1.10.10.410:FF:000001">
    <property type="entry name" value="Aspartyl/glutamyl-tRNA(Asn/Gln) amidotransferase subunit B"/>
    <property type="match status" value="1"/>
</dbReference>
<evidence type="ECO:0000256" key="6">
    <source>
        <dbReference type="ARBA" id="ARBA00022840"/>
    </source>
</evidence>
<dbReference type="GO" id="GO:0006412">
    <property type="term" value="P:translation"/>
    <property type="evidence" value="ECO:0007669"/>
    <property type="project" value="UniProtKB-UniRule"/>
</dbReference>
<evidence type="ECO:0000256" key="1">
    <source>
        <dbReference type="ARBA" id="ARBA00005306"/>
    </source>
</evidence>
<evidence type="ECO:0000256" key="3">
    <source>
        <dbReference type="ARBA" id="ARBA00016923"/>
    </source>
</evidence>
<organism evidence="13 14">
    <name type="scientific">Candidatus Methanolliviera hydrocarbonicum</name>
    <dbReference type="NCBI Taxonomy" id="2491085"/>
    <lineage>
        <taxon>Archaea</taxon>
        <taxon>Methanobacteriati</taxon>
        <taxon>Methanobacteriota</taxon>
        <taxon>Candidatus Methanoliparia</taxon>
        <taxon>Candidatus Methanoliparales</taxon>
        <taxon>Candidatus Methanollivieraceae</taxon>
        <taxon>Candidatus Methanolliviera</taxon>
    </lineage>
</organism>
<dbReference type="NCBIfam" id="NF004014">
    <property type="entry name" value="PRK05477.1-4"/>
    <property type="match status" value="1"/>
</dbReference>
<dbReference type="InterPro" id="IPR017958">
    <property type="entry name" value="Gln-tRNA_amidoTrfase_suB_CS"/>
</dbReference>
<dbReference type="EC" id="6.3.5.-" evidence="11"/>
<evidence type="ECO:0000256" key="8">
    <source>
        <dbReference type="ARBA" id="ARBA00024799"/>
    </source>
</evidence>
<comment type="catalytic activity">
    <reaction evidence="9 11">
        <text>L-aspartyl-tRNA(Asn) + L-glutamine + ATP + H2O = L-asparaginyl-tRNA(Asn) + L-glutamate + ADP + phosphate + 2 H(+)</text>
        <dbReference type="Rhea" id="RHEA:14513"/>
        <dbReference type="Rhea" id="RHEA-COMP:9674"/>
        <dbReference type="Rhea" id="RHEA-COMP:9677"/>
        <dbReference type="ChEBI" id="CHEBI:15377"/>
        <dbReference type="ChEBI" id="CHEBI:15378"/>
        <dbReference type="ChEBI" id="CHEBI:29985"/>
        <dbReference type="ChEBI" id="CHEBI:30616"/>
        <dbReference type="ChEBI" id="CHEBI:43474"/>
        <dbReference type="ChEBI" id="CHEBI:58359"/>
        <dbReference type="ChEBI" id="CHEBI:78515"/>
        <dbReference type="ChEBI" id="CHEBI:78516"/>
        <dbReference type="ChEBI" id="CHEBI:456216"/>
    </reaction>
</comment>
<dbReference type="NCBIfam" id="NF004012">
    <property type="entry name" value="PRK05477.1-2"/>
    <property type="match status" value="1"/>
</dbReference>
<feature type="domain" description="Asn/Gln amidotransferase" evidence="12">
    <location>
        <begin position="323"/>
        <end position="484"/>
    </location>
</feature>
<dbReference type="InterPro" id="IPR017959">
    <property type="entry name" value="Asn/Gln-tRNA_amidoTrfase_suB/E"/>
</dbReference>
<dbReference type="SUPFAM" id="SSF55931">
    <property type="entry name" value="Glutamine synthetase/guanido kinase"/>
    <property type="match status" value="1"/>
</dbReference>
<dbReference type="Gene3D" id="1.10.10.410">
    <property type="match status" value="1"/>
</dbReference>
<comment type="subunit">
    <text evidence="2 11">Heterotrimer of A, B and C subunits.</text>
</comment>
<dbReference type="Pfam" id="PF02637">
    <property type="entry name" value="GatB_Yqey"/>
    <property type="match status" value="1"/>
</dbReference>
<dbReference type="PROSITE" id="PS01234">
    <property type="entry name" value="GATB"/>
    <property type="match status" value="1"/>
</dbReference>
<evidence type="ECO:0000313" key="14">
    <source>
        <dbReference type="Proteomes" id="UP000320766"/>
    </source>
</evidence>
<comment type="function">
    <text evidence="8 11">Allows the formation of correctly charged Asn-tRNA(Asn) or Gln-tRNA(Gln) through the transamidation of misacylated Asp-tRNA(Asn) or Glu-tRNA(Gln) in organisms which lack either or both of asparaginyl-tRNA or glutaminyl-tRNA synthetases. The reaction takes place in the presence of glutamine and ATP through an activated phospho-Asp-tRNA(Asn) or phospho-Glu-tRNA(Gln).</text>
</comment>
<dbReference type="GO" id="GO:0050566">
    <property type="term" value="F:asparaginyl-tRNA synthase (glutamine-hydrolyzing) activity"/>
    <property type="evidence" value="ECO:0007669"/>
    <property type="project" value="RHEA"/>
</dbReference>
<evidence type="ECO:0000256" key="2">
    <source>
        <dbReference type="ARBA" id="ARBA00011123"/>
    </source>
</evidence>
<keyword evidence="13" id="KW-0808">Transferase</keyword>
<dbReference type="PANTHER" id="PTHR11659">
    <property type="entry name" value="GLUTAMYL-TRNA GLN AMIDOTRANSFERASE SUBUNIT B MITOCHONDRIAL AND PROKARYOTIC PET112-RELATED"/>
    <property type="match status" value="1"/>
</dbReference>
<sequence>MNDIMIGLEVHVQLNKLKSKLFCGCSTDYQDEEPNTHTCPVCLGLPGALPVINKRAVECGIKVALALNCEVLEQTLFYRKNYFYPDLPKGFQISQYDFPLAVNGKMSVETDRGEKIIRINRVHMEEDPARMIHEGGIEYSRHSLIDYNRSGMALLEIVTEPDLKSPKEARRFLDKLRSILEYLDVFDGDLEGAMRVDSNISLAGGDRAEVKNISSHKGVEKALSYEATRQKNLLRRNIKITQETRHYDEERGITISMRTKEGEEDYRYFPEPDLPPMSVKSWTERLKDEIPELPDAKIRRFVEEYGVKENHARSLTSDIEIADYFEIVCKSSICTIPHQKVVRMAREIDPNMAASWIVDVLKGELNYRGMKIGRSPLTEDKTIKILKDLSSGKITEKNAVEIIREILDKGGDPEEIMRRRGFGRLDRSETEILVKKVIEGNPKVVEDYHKKKKRALNFLVGRVMALSKGKSDPKDVNELLEKYL</sequence>
<dbReference type="InterPro" id="IPR004413">
    <property type="entry name" value="GatB"/>
</dbReference>
<dbReference type="InterPro" id="IPR006075">
    <property type="entry name" value="Asn/Gln-tRNA_Trfase_suB/E_cat"/>
</dbReference>
<comment type="similarity">
    <text evidence="1 11">Belongs to the GatB/GatE family. GatB subfamily.</text>
</comment>
<dbReference type="AlphaFoldDB" id="A0A520KY60"/>
<dbReference type="InterPro" id="IPR003789">
    <property type="entry name" value="Asn/Gln_tRNA_amidoTrase-B-like"/>
</dbReference>
<proteinExistence type="inferred from homology"/>
<evidence type="ECO:0000256" key="11">
    <source>
        <dbReference type="HAMAP-Rule" id="MF_00121"/>
    </source>
</evidence>
<accession>A0A520KY60</accession>
<evidence type="ECO:0000259" key="12">
    <source>
        <dbReference type="SMART" id="SM00845"/>
    </source>
</evidence>
<reference evidence="13 14" key="1">
    <citation type="journal article" date="2019" name="Nat. Microbiol.">
        <title>Wide diversity of methane and short-chain alkane metabolisms in uncultured archaea.</title>
        <authorList>
            <person name="Borrel G."/>
            <person name="Adam P.S."/>
            <person name="McKay L.J."/>
            <person name="Chen L.X."/>
            <person name="Sierra-Garcia I.N."/>
            <person name="Sieber C.M."/>
            <person name="Letourneur Q."/>
            <person name="Ghozlane A."/>
            <person name="Andersen G.L."/>
            <person name="Li W.J."/>
            <person name="Hallam S.J."/>
            <person name="Muyzer G."/>
            <person name="de Oliveira V.M."/>
            <person name="Inskeep W.P."/>
            <person name="Banfield J.F."/>
            <person name="Gribaldo S."/>
        </authorList>
    </citation>
    <scope>NUCLEOTIDE SEQUENCE [LARGE SCALE GENOMIC DNA]</scope>
    <source>
        <strain evidence="13">NM1b</strain>
    </source>
</reference>
<dbReference type="GO" id="GO:0016740">
    <property type="term" value="F:transferase activity"/>
    <property type="evidence" value="ECO:0007669"/>
    <property type="project" value="UniProtKB-KW"/>
</dbReference>
<keyword evidence="5 11" id="KW-0547">Nucleotide-binding</keyword>
<keyword evidence="6 11" id="KW-0067">ATP-binding</keyword>
<dbReference type="GO" id="GO:0070681">
    <property type="term" value="P:glutaminyl-tRNAGln biosynthesis via transamidation"/>
    <property type="evidence" value="ECO:0007669"/>
    <property type="project" value="TreeGrafter"/>
</dbReference>
<evidence type="ECO:0000256" key="5">
    <source>
        <dbReference type="ARBA" id="ARBA00022741"/>
    </source>
</evidence>
<dbReference type="Gene3D" id="1.10.150.380">
    <property type="entry name" value="GatB domain, N-terminal subdomain"/>
    <property type="match status" value="1"/>
</dbReference>
<dbReference type="HAMAP" id="MF_00121">
    <property type="entry name" value="GatB"/>
    <property type="match status" value="1"/>
</dbReference>
<dbReference type="InterPro" id="IPR018027">
    <property type="entry name" value="Asn/Gln_amidotransferase"/>
</dbReference>
<comment type="catalytic activity">
    <reaction evidence="10 11">
        <text>L-glutamyl-tRNA(Gln) + L-glutamine + ATP + H2O = L-glutaminyl-tRNA(Gln) + L-glutamate + ADP + phosphate + H(+)</text>
        <dbReference type="Rhea" id="RHEA:17521"/>
        <dbReference type="Rhea" id="RHEA-COMP:9681"/>
        <dbReference type="Rhea" id="RHEA-COMP:9684"/>
        <dbReference type="ChEBI" id="CHEBI:15377"/>
        <dbReference type="ChEBI" id="CHEBI:15378"/>
        <dbReference type="ChEBI" id="CHEBI:29985"/>
        <dbReference type="ChEBI" id="CHEBI:30616"/>
        <dbReference type="ChEBI" id="CHEBI:43474"/>
        <dbReference type="ChEBI" id="CHEBI:58359"/>
        <dbReference type="ChEBI" id="CHEBI:78520"/>
        <dbReference type="ChEBI" id="CHEBI:78521"/>
        <dbReference type="ChEBI" id="CHEBI:456216"/>
    </reaction>
</comment>
<evidence type="ECO:0000256" key="7">
    <source>
        <dbReference type="ARBA" id="ARBA00022917"/>
    </source>
</evidence>
<evidence type="ECO:0000256" key="4">
    <source>
        <dbReference type="ARBA" id="ARBA00022598"/>
    </source>
</evidence>
<evidence type="ECO:0000313" key="13">
    <source>
        <dbReference type="EMBL" id="RZN72008.1"/>
    </source>
</evidence>
<evidence type="ECO:0000256" key="9">
    <source>
        <dbReference type="ARBA" id="ARBA00047380"/>
    </source>
</evidence>
<dbReference type="InterPro" id="IPR023168">
    <property type="entry name" value="GatB_Yqey_C_2"/>
</dbReference>
<dbReference type="GO" id="GO:0050567">
    <property type="term" value="F:glutaminyl-tRNA synthase (glutamine-hydrolyzing) activity"/>
    <property type="evidence" value="ECO:0007669"/>
    <property type="project" value="UniProtKB-UniRule"/>
</dbReference>
<comment type="caution">
    <text evidence="13">The sequence shown here is derived from an EMBL/GenBank/DDBJ whole genome shotgun (WGS) entry which is preliminary data.</text>
</comment>
<dbReference type="Proteomes" id="UP000320766">
    <property type="component" value="Unassembled WGS sequence"/>
</dbReference>
<dbReference type="InterPro" id="IPR042114">
    <property type="entry name" value="GatB_C_1"/>
</dbReference>
<dbReference type="NCBIfam" id="TIGR00133">
    <property type="entry name" value="gatB"/>
    <property type="match status" value="1"/>
</dbReference>
<dbReference type="EMBL" id="RXIL01000032">
    <property type="protein sequence ID" value="RZN72008.1"/>
    <property type="molecule type" value="Genomic_DNA"/>
</dbReference>
<protein>
    <recommendedName>
        <fullName evidence="3 11">Aspartyl/glutamyl-tRNA(Asn/Gln) amidotransferase subunit B</fullName>
        <shortName evidence="11">Asp/Glu-ADT subunit B</shortName>
        <ecNumber evidence="11">6.3.5.-</ecNumber>
    </recommendedName>
</protein>
<keyword evidence="7 11" id="KW-0648">Protein biosynthesis</keyword>
<gene>
    <name evidence="11 13" type="primary">gatB</name>
    <name evidence="13" type="ORF">EF807_01815</name>
</gene>
<dbReference type="SMART" id="SM00845">
    <property type="entry name" value="GatB_Yqey"/>
    <property type="match status" value="1"/>
</dbReference>
<dbReference type="InterPro" id="IPR014746">
    <property type="entry name" value="Gln_synth/guanido_kin_cat_dom"/>
</dbReference>
<name>A0A520KY60_9EURY</name>
<keyword evidence="4 11" id="KW-0436">Ligase</keyword>
<dbReference type="PANTHER" id="PTHR11659:SF0">
    <property type="entry name" value="GLUTAMYL-TRNA(GLN) AMIDOTRANSFERASE SUBUNIT B, MITOCHONDRIAL"/>
    <property type="match status" value="1"/>
</dbReference>
<dbReference type="Pfam" id="PF02934">
    <property type="entry name" value="GatB_N"/>
    <property type="match status" value="1"/>
</dbReference>
<dbReference type="GO" id="GO:0005524">
    <property type="term" value="F:ATP binding"/>
    <property type="evidence" value="ECO:0007669"/>
    <property type="project" value="UniProtKB-KW"/>
</dbReference>
<evidence type="ECO:0000256" key="10">
    <source>
        <dbReference type="ARBA" id="ARBA00047913"/>
    </source>
</evidence>
<dbReference type="SUPFAM" id="SSF89095">
    <property type="entry name" value="GatB/YqeY motif"/>
    <property type="match status" value="1"/>
</dbReference>